<dbReference type="Proteomes" id="UP001150879">
    <property type="component" value="Unassembled WGS sequence"/>
</dbReference>
<evidence type="ECO:0000313" key="2">
    <source>
        <dbReference type="Proteomes" id="UP001150879"/>
    </source>
</evidence>
<gene>
    <name evidence="1" type="ORF">N7472_008191</name>
</gene>
<dbReference type="EMBL" id="JAPQKP010000005">
    <property type="protein sequence ID" value="KAJ5189177.1"/>
    <property type="molecule type" value="Genomic_DNA"/>
</dbReference>
<accession>A0A9W9J3V9</accession>
<reference evidence="1" key="2">
    <citation type="journal article" date="2023" name="IMA Fungus">
        <title>Comparative genomic study of the Penicillium genus elucidates a diverse pangenome and 15 lateral gene transfer events.</title>
        <authorList>
            <person name="Petersen C."/>
            <person name="Sorensen T."/>
            <person name="Nielsen M.R."/>
            <person name="Sondergaard T.E."/>
            <person name="Sorensen J.L."/>
            <person name="Fitzpatrick D.A."/>
            <person name="Frisvad J.C."/>
            <person name="Nielsen K.L."/>
        </authorList>
    </citation>
    <scope>NUCLEOTIDE SEQUENCE</scope>
    <source>
        <strain evidence="1">IBT 16849</strain>
    </source>
</reference>
<organism evidence="1 2">
    <name type="scientific">Penicillium cf. griseofulvum</name>
    <dbReference type="NCBI Taxonomy" id="2972120"/>
    <lineage>
        <taxon>Eukaryota</taxon>
        <taxon>Fungi</taxon>
        <taxon>Dikarya</taxon>
        <taxon>Ascomycota</taxon>
        <taxon>Pezizomycotina</taxon>
        <taxon>Eurotiomycetes</taxon>
        <taxon>Eurotiomycetidae</taxon>
        <taxon>Eurotiales</taxon>
        <taxon>Aspergillaceae</taxon>
        <taxon>Penicillium</taxon>
    </lineage>
</organism>
<protein>
    <submittedName>
        <fullName evidence="1">Uncharacterized protein</fullName>
    </submittedName>
</protein>
<evidence type="ECO:0000313" key="1">
    <source>
        <dbReference type="EMBL" id="KAJ5189177.1"/>
    </source>
</evidence>
<proteinExistence type="predicted"/>
<reference evidence="1" key="1">
    <citation type="submission" date="2022-11" db="EMBL/GenBank/DDBJ databases">
        <authorList>
            <person name="Petersen C."/>
        </authorList>
    </citation>
    <scope>NUCLEOTIDE SEQUENCE</scope>
    <source>
        <strain evidence="1">IBT 16849</strain>
    </source>
</reference>
<comment type="caution">
    <text evidence="1">The sequence shown here is derived from an EMBL/GenBank/DDBJ whole genome shotgun (WGS) entry which is preliminary data.</text>
</comment>
<name>A0A9W9J3V9_9EURO</name>
<dbReference type="AlphaFoldDB" id="A0A9W9J3V9"/>
<keyword evidence="2" id="KW-1185">Reference proteome</keyword>
<sequence length="90" mass="9915">MTRMAWARVPAIWFAPPYQIYQPNAQDEETILILTTLYWAIRSLKWNQCGHDEPCSTRFSFLIAAHLAFFGGGGGGGGGGGLKDWKVVLG</sequence>